<proteinExistence type="predicted"/>
<protein>
    <submittedName>
        <fullName evidence="1">Uncharacterized protein</fullName>
    </submittedName>
</protein>
<dbReference type="Proteomes" id="UP000468420">
    <property type="component" value="Unassembled WGS sequence"/>
</dbReference>
<evidence type="ECO:0000313" key="2">
    <source>
        <dbReference type="Proteomes" id="UP000468420"/>
    </source>
</evidence>
<sequence length="61" mass="6887">MLFHIKSVSQLAILARDINVRKQNTIRFYCKIIRMAGIEKDNGGLKNSQNKSCADGFMLSV</sequence>
<reference evidence="1 2" key="1">
    <citation type="submission" date="2018-08" db="EMBL/GenBank/DDBJ databases">
        <title>Complete genomic analysis of a Citrobacter pasteurii isolated from cockles (Cerastoderma edule) containing a new chromosomic qnrB allele.</title>
        <authorList>
            <person name="Rodrigues A."/>
            <person name="Baptista T."/>
            <person name="Quesada A."/>
            <person name="Campos M.J."/>
        </authorList>
    </citation>
    <scope>NUCLEOTIDE SEQUENCE [LARGE SCALE GENOMIC DNA]</scope>
    <source>
        <strain evidence="1 2">BA18</strain>
    </source>
</reference>
<organism evidence="1 2">
    <name type="scientific">Citrobacter pasteurii</name>
    <dbReference type="NCBI Taxonomy" id="1563222"/>
    <lineage>
        <taxon>Bacteria</taxon>
        <taxon>Pseudomonadati</taxon>
        <taxon>Pseudomonadota</taxon>
        <taxon>Gammaproteobacteria</taxon>
        <taxon>Enterobacterales</taxon>
        <taxon>Enterobacteriaceae</taxon>
        <taxon>Citrobacter</taxon>
    </lineage>
</organism>
<evidence type="ECO:0000313" key="1">
    <source>
        <dbReference type="EMBL" id="KAA1279710.1"/>
    </source>
</evidence>
<dbReference type="AlphaFoldDB" id="A0A6N6K8K9"/>
<comment type="caution">
    <text evidence="1">The sequence shown here is derived from an EMBL/GenBank/DDBJ whole genome shotgun (WGS) entry which is preliminary data.</text>
</comment>
<dbReference type="EMBL" id="QRDC01000004">
    <property type="protein sequence ID" value="KAA1279710.1"/>
    <property type="molecule type" value="Genomic_DNA"/>
</dbReference>
<name>A0A6N6K8K9_9ENTR</name>
<gene>
    <name evidence="1" type="ORF">DXF85_07315</name>
</gene>
<accession>A0A6N6K8K9</accession>